<dbReference type="AlphaFoldDB" id="A0A8J2NMV7"/>
<sequence>ETRDRVLNTSENKKQEVLANMHRRNLEVKWFIQKYYTLQILGSNFSSVYSRIAPVMQLGWMISVIVGIVNLIHSRSSKYNTSMMVHVKSVALLLVFAVNMCGGILYNHVSGSIFDDSSEILLYLNLRRQMYYKANRQKLSSLQPVKIYCGPLFYFDKGISQLLLAQSIEKRAEI</sequence>
<feature type="transmembrane region" description="Helical" evidence="1">
    <location>
        <begin position="52"/>
        <end position="73"/>
    </location>
</feature>
<dbReference type="EMBL" id="CAJVCH010058173">
    <property type="protein sequence ID" value="CAG7719041.1"/>
    <property type="molecule type" value="Genomic_DNA"/>
</dbReference>
<accession>A0A8J2NMV7</accession>
<keyword evidence="1" id="KW-0472">Membrane</keyword>
<feature type="non-terminal residue" evidence="2">
    <location>
        <position position="1"/>
    </location>
</feature>
<comment type="caution">
    <text evidence="2">The sequence shown here is derived from an EMBL/GenBank/DDBJ whole genome shotgun (WGS) entry which is preliminary data.</text>
</comment>
<name>A0A8J2NMV7_9HEXA</name>
<dbReference type="Proteomes" id="UP000708208">
    <property type="component" value="Unassembled WGS sequence"/>
</dbReference>
<keyword evidence="1" id="KW-1133">Transmembrane helix</keyword>
<keyword evidence="1" id="KW-0812">Transmembrane</keyword>
<protein>
    <submittedName>
        <fullName evidence="2">Uncharacterized protein</fullName>
    </submittedName>
</protein>
<reference evidence="2" key="1">
    <citation type="submission" date="2021-06" db="EMBL/GenBank/DDBJ databases">
        <authorList>
            <person name="Hodson N. C."/>
            <person name="Mongue J. A."/>
            <person name="Jaron S. K."/>
        </authorList>
    </citation>
    <scope>NUCLEOTIDE SEQUENCE</scope>
</reference>
<evidence type="ECO:0000313" key="2">
    <source>
        <dbReference type="EMBL" id="CAG7719041.1"/>
    </source>
</evidence>
<organism evidence="2 3">
    <name type="scientific">Allacma fusca</name>
    <dbReference type="NCBI Taxonomy" id="39272"/>
    <lineage>
        <taxon>Eukaryota</taxon>
        <taxon>Metazoa</taxon>
        <taxon>Ecdysozoa</taxon>
        <taxon>Arthropoda</taxon>
        <taxon>Hexapoda</taxon>
        <taxon>Collembola</taxon>
        <taxon>Symphypleona</taxon>
        <taxon>Sminthuridae</taxon>
        <taxon>Allacma</taxon>
    </lineage>
</organism>
<keyword evidence="3" id="KW-1185">Reference proteome</keyword>
<proteinExistence type="predicted"/>
<feature type="transmembrane region" description="Helical" evidence="1">
    <location>
        <begin position="85"/>
        <end position="106"/>
    </location>
</feature>
<evidence type="ECO:0000256" key="1">
    <source>
        <dbReference type="SAM" id="Phobius"/>
    </source>
</evidence>
<evidence type="ECO:0000313" key="3">
    <source>
        <dbReference type="Proteomes" id="UP000708208"/>
    </source>
</evidence>
<gene>
    <name evidence="2" type="ORF">AFUS01_LOCUS8385</name>
</gene>